<feature type="signal peptide" evidence="1">
    <location>
        <begin position="1"/>
        <end position="19"/>
    </location>
</feature>
<proteinExistence type="predicted"/>
<reference evidence="2 3" key="1">
    <citation type="submission" date="2017-09" db="EMBL/GenBank/DDBJ databases">
        <title>Comparative genomics of rhizobia isolated from Phaseolus vulgaris in China.</title>
        <authorList>
            <person name="Tong W."/>
        </authorList>
    </citation>
    <scope>NUCLEOTIDE SEQUENCE [LARGE SCALE GENOMIC DNA]</scope>
    <source>
        <strain evidence="2 3">PCH1</strain>
    </source>
</reference>
<keyword evidence="1" id="KW-0732">Signal</keyword>
<dbReference type="EMBL" id="NWTC01000034">
    <property type="protein sequence ID" value="PDT44349.1"/>
    <property type="molecule type" value="Genomic_DNA"/>
</dbReference>
<feature type="chain" id="PRO_5012495592" evidence="1">
    <location>
        <begin position="20"/>
        <end position="135"/>
    </location>
</feature>
<evidence type="ECO:0000313" key="2">
    <source>
        <dbReference type="EMBL" id="PDT44349.1"/>
    </source>
</evidence>
<name>A0A2A6LQG0_RHIFR</name>
<dbReference type="AlphaFoldDB" id="A0A2A6LQG0"/>
<protein>
    <submittedName>
        <fullName evidence="2">Uncharacterized protein</fullName>
    </submittedName>
</protein>
<evidence type="ECO:0000256" key="1">
    <source>
        <dbReference type="SAM" id="SignalP"/>
    </source>
</evidence>
<sequence>MKVLVTAVALLLTAAGAEAAPMMCLKVTDSVCTMIGCESKPAEANEYFMLFDPEEGTLAVCKQQDGTCTESQSLNFTVTDIRNEPTGHFAKGHNSYYYDEEARILTTAYSTTASGKASALAQFYNCTAMPKTTSG</sequence>
<accession>A0A2A6LQG0</accession>
<organism evidence="2 3">
    <name type="scientific">Rhizobium fredii</name>
    <name type="common">Sinorhizobium fredii</name>
    <dbReference type="NCBI Taxonomy" id="380"/>
    <lineage>
        <taxon>Bacteria</taxon>
        <taxon>Pseudomonadati</taxon>
        <taxon>Pseudomonadota</taxon>
        <taxon>Alphaproteobacteria</taxon>
        <taxon>Hyphomicrobiales</taxon>
        <taxon>Rhizobiaceae</taxon>
        <taxon>Sinorhizobium/Ensifer group</taxon>
        <taxon>Sinorhizobium</taxon>
    </lineage>
</organism>
<gene>
    <name evidence="2" type="ORF">CO661_29600</name>
</gene>
<dbReference type="Proteomes" id="UP000220353">
    <property type="component" value="Unassembled WGS sequence"/>
</dbReference>
<evidence type="ECO:0000313" key="3">
    <source>
        <dbReference type="Proteomes" id="UP000220353"/>
    </source>
</evidence>
<dbReference type="RefSeq" id="WP_097587863.1">
    <property type="nucleotide sequence ID" value="NZ_NWTC01000034.1"/>
</dbReference>
<comment type="caution">
    <text evidence="2">The sequence shown here is derived from an EMBL/GenBank/DDBJ whole genome shotgun (WGS) entry which is preliminary data.</text>
</comment>